<dbReference type="PANTHER" id="PTHR11092:SF0">
    <property type="entry name" value="EPIMERASE FAMILY PROTEIN SDR39U1"/>
    <property type="match status" value="1"/>
</dbReference>
<evidence type="ECO:0000313" key="4">
    <source>
        <dbReference type="EMBL" id="MFD2965226.1"/>
    </source>
</evidence>
<dbReference type="InterPro" id="IPR001509">
    <property type="entry name" value="Epimerase_deHydtase"/>
</dbReference>
<dbReference type="NCBIfam" id="TIGR01777">
    <property type="entry name" value="yfcH"/>
    <property type="match status" value="1"/>
</dbReference>
<evidence type="ECO:0000259" key="2">
    <source>
        <dbReference type="Pfam" id="PF01370"/>
    </source>
</evidence>
<keyword evidence="5" id="KW-1185">Reference proteome</keyword>
<evidence type="ECO:0000256" key="1">
    <source>
        <dbReference type="ARBA" id="ARBA00009353"/>
    </source>
</evidence>
<name>A0ABW6B716_9SPHI</name>
<dbReference type="InterPro" id="IPR010099">
    <property type="entry name" value="SDR39U1"/>
</dbReference>
<feature type="domain" description="DUF1731" evidence="3">
    <location>
        <begin position="253"/>
        <end position="299"/>
    </location>
</feature>
<sequence length="307" mass="33944">MKRILITGASGMVGEHLTAALTKKGYIVHALVRKPQRDSEQVKYFTWNVEEGIIDKTCIEEVDAIVHLAGENIGKRPWSKNVRTKILKSRTDSIGLIYKLLSTGNHQVKQVVSASGTGYYGNKRDELLSEDRVPADDFLGQTCFAWEMAVAKGRSLGLRTVSLRCGVVFAKEGGALSKIAAPIKLGLGATLGSGKQYIPWIHIQDAVNMYIYALEHPGLQGVYNMVAPEPVTNKQLNQQIAKILGKPLWLPPVPAFVLKSIMGKMSELLLDSAKVSPDKILNAGFRFTYPTIETALKHIFEREKRDE</sequence>
<evidence type="ECO:0000259" key="3">
    <source>
        <dbReference type="Pfam" id="PF08338"/>
    </source>
</evidence>
<feature type="domain" description="NAD-dependent epimerase/dehydratase" evidence="2">
    <location>
        <begin position="4"/>
        <end position="224"/>
    </location>
</feature>
<accession>A0ABW6B716</accession>
<evidence type="ECO:0000313" key="5">
    <source>
        <dbReference type="Proteomes" id="UP001597560"/>
    </source>
</evidence>
<reference evidence="5" key="1">
    <citation type="journal article" date="2019" name="Int. J. Syst. Evol. Microbiol.">
        <title>The Global Catalogue of Microorganisms (GCM) 10K type strain sequencing project: providing services to taxonomists for standard genome sequencing and annotation.</title>
        <authorList>
            <consortium name="The Broad Institute Genomics Platform"/>
            <consortium name="The Broad Institute Genome Sequencing Center for Infectious Disease"/>
            <person name="Wu L."/>
            <person name="Ma J."/>
        </authorList>
    </citation>
    <scope>NUCLEOTIDE SEQUENCE [LARGE SCALE GENOMIC DNA]</scope>
    <source>
        <strain evidence="5">KCTC 23098</strain>
    </source>
</reference>
<dbReference type="SUPFAM" id="SSF51735">
    <property type="entry name" value="NAD(P)-binding Rossmann-fold domains"/>
    <property type="match status" value="1"/>
</dbReference>
<dbReference type="PANTHER" id="PTHR11092">
    <property type="entry name" value="SUGAR NUCLEOTIDE EPIMERASE RELATED"/>
    <property type="match status" value="1"/>
</dbReference>
<comment type="caution">
    <text evidence="4">The sequence shown here is derived from an EMBL/GenBank/DDBJ whole genome shotgun (WGS) entry which is preliminary data.</text>
</comment>
<dbReference type="Proteomes" id="UP001597560">
    <property type="component" value="Unassembled WGS sequence"/>
</dbReference>
<protein>
    <submittedName>
        <fullName evidence="4">TIGR01777 family oxidoreductase</fullName>
    </submittedName>
</protein>
<dbReference type="RefSeq" id="WP_013664967.1">
    <property type="nucleotide sequence ID" value="NZ_JAHVDN010000003.1"/>
</dbReference>
<dbReference type="EMBL" id="JBHUPA010000029">
    <property type="protein sequence ID" value="MFD2965226.1"/>
    <property type="molecule type" value="Genomic_DNA"/>
</dbReference>
<dbReference type="InterPro" id="IPR036291">
    <property type="entry name" value="NAD(P)-bd_dom_sf"/>
</dbReference>
<organism evidence="4 5">
    <name type="scientific">Olivibacter jilunii</name>
    <dbReference type="NCBI Taxonomy" id="985016"/>
    <lineage>
        <taxon>Bacteria</taxon>
        <taxon>Pseudomonadati</taxon>
        <taxon>Bacteroidota</taxon>
        <taxon>Sphingobacteriia</taxon>
        <taxon>Sphingobacteriales</taxon>
        <taxon>Sphingobacteriaceae</taxon>
        <taxon>Olivibacter</taxon>
    </lineage>
</organism>
<dbReference type="Pfam" id="PF01370">
    <property type="entry name" value="Epimerase"/>
    <property type="match status" value="1"/>
</dbReference>
<gene>
    <name evidence="4" type="ORF">ACFS6J_25725</name>
</gene>
<comment type="similarity">
    <text evidence="1">Belongs to the NAD(P)-dependent epimerase/dehydratase family. SDR39U1 subfamily.</text>
</comment>
<dbReference type="Pfam" id="PF08338">
    <property type="entry name" value="DUF1731"/>
    <property type="match status" value="1"/>
</dbReference>
<dbReference type="InterPro" id="IPR013549">
    <property type="entry name" value="DUF1731"/>
</dbReference>
<proteinExistence type="inferred from homology"/>
<dbReference type="Gene3D" id="3.40.50.720">
    <property type="entry name" value="NAD(P)-binding Rossmann-like Domain"/>
    <property type="match status" value="1"/>
</dbReference>